<dbReference type="AlphaFoldDB" id="A0A1L0CW04"/>
<evidence type="ECO:0000313" key="3">
    <source>
        <dbReference type="EMBL" id="SGZ38983.1"/>
    </source>
</evidence>
<dbReference type="Gene3D" id="1.10.555.10">
    <property type="entry name" value="Rho GTPase activation protein"/>
    <property type="match status" value="1"/>
</dbReference>
<reference evidence="4" key="1">
    <citation type="submission" date="2016-11" db="EMBL/GenBank/DDBJ databases">
        <authorList>
            <person name="Guldener U."/>
        </authorList>
    </citation>
    <scope>NUCLEOTIDE SEQUENCE [LARGE SCALE GENOMIC DNA]</scope>
</reference>
<feature type="compositionally biased region" description="Polar residues" evidence="1">
    <location>
        <begin position="469"/>
        <end position="485"/>
    </location>
</feature>
<evidence type="ECO:0000256" key="1">
    <source>
        <dbReference type="SAM" id="MobiDB-lite"/>
    </source>
</evidence>
<protein>
    <recommendedName>
        <fullName evidence="2">CRAL-TRIO domain-containing protein</fullName>
    </recommendedName>
</protein>
<keyword evidence="4" id="KW-1185">Reference proteome</keyword>
<feature type="region of interest" description="Disordered" evidence="1">
    <location>
        <begin position="510"/>
        <end position="531"/>
    </location>
</feature>
<evidence type="ECO:0000259" key="2">
    <source>
        <dbReference type="Pfam" id="PF13716"/>
    </source>
</evidence>
<feature type="region of interest" description="Disordered" evidence="1">
    <location>
        <begin position="426"/>
        <end position="485"/>
    </location>
</feature>
<organism evidence="3 4">
    <name type="scientific">Hanseniaspora guilliermondii</name>
    <dbReference type="NCBI Taxonomy" id="56406"/>
    <lineage>
        <taxon>Eukaryota</taxon>
        <taxon>Fungi</taxon>
        <taxon>Dikarya</taxon>
        <taxon>Ascomycota</taxon>
        <taxon>Saccharomycotina</taxon>
        <taxon>Saccharomycetes</taxon>
        <taxon>Saccharomycodales</taxon>
        <taxon>Saccharomycodaceae</taxon>
        <taxon>Hanseniaspora</taxon>
    </lineage>
</organism>
<accession>A0A1L0CW04</accession>
<dbReference type="EMBL" id="FQNF01000015">
    <property type="protein sequence ID" value="SGZ38983.1"/>
    <property type="molecule type" value="Genomic_DNA"/>
</dbReference>
<proteinExistence type="predicted"/>
<dbReference type="Proteomes" id="UP000183365">
    <property type="component" value="Unassembled WGS sequence"/>
</dbReference>
<name>A0A1L0CW04_9ASCO</name>
<sequence>MEVFSNDKQQYDNIINKLIEKLIHRLPRNKKFSIIIFSSGFKKLSWKWTMGIKIYSKILNAINDYRKQNNENLIVHKIYIVHESLWVRTLFQIWQQFKNGQVLNEKEMDPNADDSFILDDTEDDLYTSVPSSQIFETIYLNDLSELSHHVDITKLRISLNVYLYDSKINEYIELPSSYQKNLSAQSGIKMNREFRQSMFEKIYERLSKESIDNSLVFYKKGDASSISIMIDIINRNNYCDISQWDIYSLASIFIWFLVSKNKTFFPINMIKSVRGLSKAMNKNSKIENIRLGYNLTYEIFSSIMEYNCYYNLIKFIIPLFINMIKHYDVTHHNYETVSEALVVPLCKLDIDNENYAINKNFGKVFISNVLFHFDEICLDFERKKKVEFKPETSIATQDLNASRLEQSLDIRPVPYLTNDKVAKPVGSNIKKENNTQKLVTPTKTVPKLPNPRKSSTVLSPIKLYDNKSELSPSPSKRQMGGASSKTQAIKDVALLLPYQSPNDYLTTDSEFDETKSNNASHIHTPEDYVDSRNNSETLNFLSDDSSIKASKNNSLHEEDNIYKQTKRNLLESPKKNSHISDDILPSLENLVLSPIKVNKSLELKTSSRSLSVDANLINSNENKIINGHGNDEDIWEYVITKKENNKLIKDINSFKSFEEEIKLKKSMKNIDDHKLSSANSKSLENRKVSNLIMMFEERSECLKLSKDLNK</sequence>
<dbReference type="SUPFAM" id="SSF48350">
    <property type="entry name" value="GTPase activation domain, GAP"/>
    <property type="match status" value="1"/>
</dbReference>
<dbReference type="InterPro" id="IPR001251">
    <property type="entry name" value="CRAL-TRIO_dom"/>
</dbReference>
<dbReference type="InterPro" id="IPR008936">
    <property type="entry name" value="Rho_GTPase_activation_prot"/>
</dbReference>
<dbReference type="OrthoDB" id="3972014at2759"/>
<evidence type="ECO:0000313" key="4">
    <source>
        <dbReference type="Proteomes" id="UP000183365"/>
    </source>
</evidence>
<feature type="domain" description="CRAL-TRIO" evidence="2">
    <location>
        <begin position="5"/>
        <end position="166"/>
    </location>
</feature>
<dbReference type="VEuPathDB" id="FungiDB:HGUI_01183"/>
<gene>
    <name evidence="3" type="ORF">HGUI_01183</name>
</gene>
<dbReference type="Pfam" id="PF13716">
    <property type="entry name" value="CRAL_TRIO_2"/>
    <property type="match status" value="1"/>
</dbReference>